<dbReference type="Proteomes" id="UP000288943">
    <property type="component" value="Chromosome"/>
</dbReference>
<feature type="domain" description="DUF4349" evidence="3">
    <location>
        <begin position="105"/>
        <end position="315"/>
    </location>
</feature>
<dbReference type="GeneID" id="95377637"/>
<feature type="region of interest" description="Disordered" evidence="1">
    <location>
        <begin position="1"/>
        <end position="20"/>
    </location>
</feature>
<organism evidence="5 6">
    <name type="scientific">Paenibacillus chitinolyticus</name>
    <dbReference type="NCBI Taxonomy" id="79263"/>
    <lineage>
        <taxon>Bacteria</taxon>
        <taxon>Bacillati</taxon>
        <taxon>Bacillota</taxon>
        <taxon>Bacilli</taxon>
        <taxon>Bacillales</taxon>
        <taxon>Paenibacillaceae</taxon>
        <taxon>Paenibacillus</taxon>
    </lineage>
</organism>
<feature type="region of interest" description="Disordered" evidence="1">
    <location>
        <begin position="72"/>
        <end position="96"/>
    </location>
</feature>
<evidence type="ECO:0000313" key="4">
    <source>
        <dbReference type="EMBL" id="MCY9597980.1"/>
    </source>
</evidence>
<evidence type="ECO:0000259" key="3">
    <source>
        <dbReference type="Pfam" id="PF14257"/>
    </source>
</evidence>
<keyword evidence="2" id="KW-0812">Transmembrane</keyword>
<reference evidence="5 6" key="1">
    <citation type="submission" date="2018-01" db="EMBL/GenBank/DDBJ databases">
        <title>The whole genome sequencing and assembly of Paenibacillus chitinolyticus KCCM 41400 strain.</title>
        <authorList>
            <person name="Kim J.-Y."/>
            <person name="Park M.-K."/>
            <person name="Lee Y.-J."/>
            <person name="Yi H."/>
            <person name="Bahn Y.-S."/>
            <person name="Kim J.F."/>
            <person name="Lee D.-W."/>
        </authorList>
    </citation>
    <scope>NUCLEOTIDE SEQUENCE [LARGE SCALE GENOMIC DNA]</scope>
    <source>
        <strain evidence="5 6">KCCM 41400</strain>
    </source>
</reference>
<feature type="compositionally biased region" description="Basic residues" evidence="1">
    <location>
        <begin position="1"/>
        <end position="11"/>
    </location>
</feature>
<gene>
    <name evidence="4" type="ORF">M5X16_19625</name>
    <name evidence="5" type="ORF">PC41400_22860</name>
</gene>
<protein>
    <submittedName>
        <fullName evidence="5">DUF4349 domain-containing protein</fullName>
    </submittedName>
</protein>
<evidence type="ECO:0000256" key="1">
    <source>
        <dbReference type="SAM" id="MobiDB-lite"/>
    </source>
</evidence>
<dbReference type="EMBL" id="JAMDMJ010000025">
    <property type="protein sequence ID" value="MCY9597980.1"/>
    <property type="molecule type" value="Genomic_DNA"/>
</dbReference>
<name>A0A410X162_9BACL</name>
<feature type="compositionally biased region" description="Basic and acidic residues" evidence="1">
    <location>
        <begin position="348"/>
        <end position="376"/>
    </location>
</feature>
<sequence>MKHNHAVRGRKRESDGDGKRDSFRIARRGLIVALLVGASLTGCSAADKGASTADQKSGTAATASLNTEMMKKEGASKQADGNSASPAPAAVNPSATPAAADGFDRKVIYKGNLVAEVEDYAKAQRALRELVTASGAYILQFTEDNTASEIGGTFTIKVAAGGFSSLLDGIEKISPTRQRNITGQDVTEEYVDLTSRLKAKEVVEARLLAFMEKATKSDELLAFSAELGKVQEEIERIKGRMRFLDQNVEYSTVELKLVQPKEGVLLKGAGTPFGKQIGSTFTKSIDFIFTLLKGLVIFVTALLPVAAIALVIGLPIYFGVRSRNRRRMKQVEAQKFTQAFESRQPDSSFHEKGKALEDNTDPIRQDESTVPEKEKQ</sequence>
<keyword evidence="2" id="KW-1133">Transmembrane helix</keyword>
<feature type="transmembrane region" description="Helical" evidence="2">
    <location>
        <begin position="295"/>
        <end position="320"/>
    </location>
</feature>
<dbReference type="EMBL" id="CP026520">
    <property type="protein sequence ID" value="QAV20355.1"/>
    <property type="molecule type" value="Genomic_DNA"/>
</dbReference>
<proteinExistence type="predicted"/>
<keyword evidence="2" id="KW-0472">Membrane</keyword>
<dbReference type="Proteomes" id="UP001527202">
    <property type="component" value="Unassembled WGS sequence"/>
</dbReference>
<dbReference type="InterPro" id="IPR025645">
    <property type="entry name" value="DUF4349"/>
</dbReference>
<feature type="compositionally biased region" description="Low complexity" evidence="1">
    <location>
        <begin position="83"/>
        <end position="96"/>
    </location>
</feature>
<dbReference type="RefSeq" id="WP_042232444.1">
    <property type="nucleotide sequence ID" value="NZ_CP026520.1"/>
</dbReference>
<dbReference type="OrthoDB" id="5381491at2"/>
<evidence type="ECO:0000313" key="7">
    <source>
        <dbReference type="Proteomes" id="UP001527202"/>
    </source>
</evidence>
<keyword evidence="7" id="KW-1185">Reference proteome</keyword>
<accession>A0A410X162</accession>
<feature type="region of interest" description="Disordered" evidence="1">
    <location>
        <begin position="337"/>
        <end position="376"/>
    </location>
</feature>
<evidence type="ECO:0000313" key="6">
    <source>
        <dbReference type="Proteomes" id="UP000288943"/>
    </source>
</evidence>
<evidence type="ECO:0000256" key="2">
    <source>
        <dbReference type="SAM" id="Phobius"/>
    </source>
</evidence>
<feature type="compositionally biased region" description="Polar residues" evidence="1">
    <location>
        <begin position="337"/>
        <end position="347"/>
    </location>
</feature>
<dbReference type="KEGG" id="pchi:PC41400_22860"/>
<reference evidence="4 7" key="2">
    <citation type="submission" date="2022-05" db="EMBL/GenBank/DDBJ databases">
        <title>Genome Sequencing of Bee-Associated Microbes.</title>
        <authorList>
            <person name="Dunlap C."/>
        </authorList>
    </citation>
    <scope>NUCLEOTIDE SEQUENCE [LARGE SCALE GENOMIC DNA]</scope>
    <source>
        <strain evidence="4 7">NRRL B-23120</strain>
    </source>
</reference>
<dbReference type="Pfam" id="PF14257">
    <property type="entry name" value="DUF4349"/>
    <property type="match status" value="1"/>
</dbReference>
<dbReference type="AlphaFoldDB" id="A0A410X162"/>
<evidence type="ECO:0000313" key="5">
    <source>
        <dbReference type="EMBL" id="QAV20355.1"/>
    </source>
</evidence>